<dbReference type="EMBL" id="AAKJTW010000014">
    <property type="protein sequence ID" value="ECS4924321.1"/>
    <property type="molecule type" value="Genomic_DNA"/>
</dbReference>
<evidence type="ECO:0000313" key="7">
    <source>
        <dbReference type="EMBL" id="EBO1574223.1"/>
    </source>
</evidence>
<dbReference type="EMBL" id="AAMLTI010000026">
    <property type="protein sequence ID" value="EDI6915060.1"/>
    <property type="molecule type" value="Genomic_DNA"/>
</dbReference>
<dbReference type="EMBL" id="AALOUC010000054">
    <property type="protein sequence ID" value="EDB8290665.1"/>
    <property type="molecule type" value="Genomic_DNA"/>
</dbReference>
<evidence type="ECO:0000313" key="71">
    <source>
        <dbReference type="EMBL" id="EDH7233497.1"/>
    </source>
</evidence>
<dbReference type="EMBL" id="AAHXIE010000141">
    <property type="protein sequence ID" value="ECB3641396.1"/>
    <property type="molecule type" value="Genomic_DNA"/>
</dbReference>
<comment type="caution">
    <text evidence="45">The sequence shown here is derived from an EMBL/GenBank/DDBJ whole genome shotgun (WGS) entry which is preliminary data.</text>
</comment>
<evidence type="ECO:0000313" key="17">
    <source>
        <dbReference type="EMBL" id="EBY9111579.1"/>
    </source>
</evidence>
<evidence type="ECO:0000313" key="26">
    <source>
        <dbReference type="EMBL" id="ECA8557874.1"/>
    </source>
</evidence>
<evidence type="ECO:0000313" key="16">
    <source>
        <dbReference type="EMBL" id="EBY9110282.1"/>
    </source>
</evidence>
<dbReference type="EMBL" id="AAGHTB010000025">
    <property type="protein sequence ID" value="EBO2050803.1"/>
    <property type="molecule type" value="Genomic_DNA"/>
</dbReference>
<dbReference type="EMBL" id="AAMFEG010000032">
    <property type="protein sequence ID" value="EDG7392435.1"/>
    <property type="molecule type" value="Genomic_DNA"/>
</dbReference>
<dbReference type="EMBL" id="AAHQUD010000015">
    <property type="protein sequence ID" value="EBZ3305777.1"/>
    <property type="molecule type" value="Genomic_DNA"/>
</dbReference>
<dbReference type="EMBL" id="AALNXO010000014">
    <property type="protein sequence ID" value="EDB5653128.1"/>
    <property type="molecule type" value="Genomic_DNA"/>
</dbReference>
<dbReference type="EMBL" id="AAMEYE010000016">
    <property type="protein sequence ID" value="EDG6698681.1"/>
    <property type="molecule type" value="Genomic_DNA"/>
</dbReference>
<feature type="non-terminal residue" evidence="45">
    <location>
        <position position="1"/>
    </location>
</feature>
<dbReference type="EMBL" id="AAMKTN010000016">
    <property type="protein sequence ID" value="EDI3729278.1"/>
    <property type="molecule type" value="Genomic_DNA"/>
</dbReference>
<dbReference type="EMBL" id="AAMIOR010000019">
    <property type="protein sequence ID" value="EDH7233497.1"/>
    <property type="molecule type" value="Genomic_DNA"/>
</dbReference>
<sequence>FLLSRPADLAQAREIVKESVAIYNHERPHLALKYKTPDDVHQAFYRQKTVNLYQD</sequence>
<dbReference type="EMBL" id="AAHYAO010000012">
    <property type="protein sequence ID" value="ECB5814990.1"/>
    <property type="molecule type" value="Genomic_DNA"/>
</dbReference>
<dbReference type="EMBL" id="AAGHXO010000139">
    <property type="protein sequence ID" value="EBO2528254.1"/>
    <property type="molecule type" value="Genomic_DNA"/>
</dbReference>
<evidence type="ECO:0000313" key="18">
    <source>
        <dbReference type="EMBL" id="EBY9237569.1"/>
    </source>
</evidence>
<evidence type="ECO:0000313" key="13">
    <source>
        <dbReference type="EMBL" id="EBO2528254.1"/>
    </source>
</evidence>
<evidence type="ECO:0000313" key="66">
    <source>
        <dbReference type="EMBL" id="EDG7392435.1"/>
    </source>
</evidence>
<evidence type="ECO:0000313" key="40">
    <source>
        <dbReference type="EMBL" id="ECT8993747.1"/>
    </source>
</evidence>
<dbReference type="EMBL" id="AAKLFR010000064">
    <property type="protein sequence ID" value="ECS9493967.1"/>
    <property type="molecule type" value="Genomic_DNA"/>
</dbReference>
<evidence type="ECO:0000313" key="67">
    <source>
        <dbReference type="EMBL" id="EDG8351609.1"/>
    </source>
</evidence>
<evidence type="ECO:0000313" key="34">
    <source>
        <dbReference type="EMBL" id="ECS9492862.1"/>
    </source>
</evidence>
<evidence type="ECO:0000313" key="58">
    <source>
        <dbReference type="EMBL" id="EDB8290665.1"/>
    </source>
</evidence>
<dbReference type="RefSeq" id="WP_022630554.1">
    <property type="nucleotide sequence ID" value="NZ_LIOD01000056.1"/>
</dbReference>
<dbReference type="EMBL" id="AAKLZF010000024">
    <property type="protein sequence ID" value="ECT1898735.1"/>
    <property type="molecule type" value="Genomic_DNA"/>
</dbReference>
<evidence type="ECO:0000313" key="22">
    <source>
        <dbReference type="EMBL" id="ECA0089119.1"/>
    </source>
</evidence>
<accession>A0A3V9S7N2</accession>
<evidence type="ECO:0000313" key="74">
    <source>
        <dbReference type="EMBL" id="EDH7971808.1"/>
    </source>
</evidence>
<evidence type="ECO:0000313" key="57">
    <source>
        <dbReference type="EMBL" id="EDB5656484.1"/>
    </source>
</evidence>
<evidence type="ECO:0000259" key="1">
    <source>
        <dbReference type="Pfam" id="PF13683"/>
    </source>
</evidence>
<dbReference type="EMBL" id="AAGDWY010000015">
    <property type="protein sequence ID" value="EBM8421783.1"/>
    <property type="molecule type" value="Genomic_DNA"/>
</dbReference>
<evidence type="ECO:0000313" key="24">
    <source>
        <dbReference type="EMBL" id="ECA4916059.1"/>
    </source>
</evidence>
<dbReference type="EMBL" id="AAMFEG010000016">
    <property type="protein sequence ID" value="EDG7391530.1"/>
    <property type="molecule type" value="Genomic_DNA"/>
</dbReference>
<feature type="domain" description="Integrase catalytic" evidence="1">
    <location>
        <begin position="7"/>
        <end position="37"/>
    </location>
</feature>
<dbReference type="EMBL" id="AAHSYX010000023">
    <property type="protein sequence ID" value="ECA0089119.1"/>
    <property type="molecule type" value="Genomic_DNA"/>
</dbReference>
<evidence type="ECO:0000313" key="32">
    <source>
        <dbReference type="EMBL" id="ECS4924230.1"/>
    </source>
</evidence>
<dbReference type="EMBL" id="AAKPQU010000081">
    <property type="protein sequence ID" value="ECU3471675.1"/>
    <property type="molecule type" value="Genomic_DNA"/>
</dbReference>
<dbReference type="EMBL" id="AAMKTN010000078">
    <property type="protein sequence ID" value="EDI3731478.1"/>
    <property type="molecule type" value="Genomic_DNA"/>
</dbReference>
<dbReference type="EMBL" id="AAHULV010000064">
    <property type="protein sequence ID" value="ECA4917881.1"/>
    <property type="molecule type" value="Genomic_DNA"/>
</dbReference>
<dbReference type="EMBL" id="AAGHPP010000028">
    <property type="protein sequence ID" value="EBO1574223.1"/>
    <property type="molecule type" value="Genomic_DNA"/>
</dbReference>
<dbReference type="EMBL" id="AAMARF010000014">
    <property type="protein sequence ID" value="EDF3873674.1"/>
    <property type="molecule type" value="Genomic_DNA"/>
</dbReference>
<dbReference type="EMBL" id="AAMIVI010000016">
    <property type="protein sequence ID" value="EDH7970554.1"/>
    <property type="molecule type" value="Genomic_DNA"/>
</dbReference>
<evidence type="ECO:0000313" key="48">
    <source>
        <dbReference type="EMBL" id="ECV0373988.1"/>
    </source>
</evidence>
<dbReference type="EMBL" id="AAMKVI010000007">
    <property type="protein sequence ID" value="EDI4075536.1"/>
    <property type="molecule type" value="Genomic_DNA"/>
</dbReference>
<dbReference type="EMBL" id="AAKIWH010000066">
    <property type="protein sequence ID" value="ECS2132600.1"/>
    <property type="molecule type" value="Genomic_DNA"/>
</dbReference>
<evidence type="ECO:0000313" key="3">
    <source>
        <dbReference type="EMBL" id="EBM8193278.1"/>
    </source>
</evidence>
<evidence type="ECO:0000313" key="53">
    <source>
        <dbReference type="EMBL" id="ECV5197640.1"/>
    </source>
</evidence>
<evidence type="ECO:0000313" key="11">
    <source>
        <dbReference type="EMBL" id="EBO2495353.1"/>
    </source>
</evidence>
<evidence type="ECO:0000313" key="72">
    <source>
        <dbReference type="EMBL" id="EDH7233588.1"/>
    </source>
</evidence>
<evidence type="ECO:0000313" key="12">
    <source>
        <dbReference type="EMBL" id="EBO2527631.1"/>
    </source>
</evidence>
<reference evidence="30" key="1">
    <citation type="submission" date="2018-07" db="EMBL/GenBank/DDBJ databases">
        <authorList>
            <consortium name="NARMS: The National Antimicrobial Resistance Monitoring System"/>
        </authorList>
    </citation>
    <scope>NUCLEOTIDE SEQUENCE</scope>
    <source>
        <strain evidence="43">CVM N17S1400</strain>
        <strain evidence="32">CVM N32749</strain>
        <strain evidence="56">CVM N42332</strain>
        <strain evidence="30">CVM N54726</strain>
        <strain evidence="58">CVM N56557</strain>
        <strain evidence="31">CVM N58008</strain>
        <strain evidence="41">FSIS11808073</strain>
        <strain evidence="47">FSIS11813416</strain>
        <strain evidence="18">FSIS11814102</strain>
        <strain evidence="24">FSIS11816699</strain>
        <strain evidence="55">FSIS1505221</strain>
        <strain evidence="62">FSIS1710719</strain>
    </source>
</reference>
<dbReference type="EMBL" id="AAKSWN010000021">
    <property type="protein sequence ID" value="ECV0372385.1"/>
    <property type="molecule type" value="Genomic_DNA"/>
</dbReference>
<dbReference type="Proteomes" id="UP000839916">
    <property type="component" value="Unassembled WGS sequence"/>
</dbReference>
<evidence type="ECO:0000313" key="14">
    <source>
        <dbReference type="EMBL" id="EBW8725763.1"/>
    </source>
</evidence>
<evidence type="ECO:0000313" key="46">
    <source>
        <dbReference type="EMBL" id="ECU9199451.1"/>
    </source>
</evidence>
<organism evidence="45">
    <name type="scientific">Salmonella enterica subsp. enterica serovar Kentucky</name>
    <dbReference type="NCBI Taxonomy" id="192955"/>
    <lineage>
        <taxon>Bacteria</taxon>
        <taxon>Pseudomonadati</taxon>
        <taxon>Pseudomonadota</taxon>
        <taxon>Gammaproteobacteria</taxon>
        <taxon>Enterobacterales</taxon>
        <taxon>Enterobacteriaceae</taxon>
        <taxon>Salmonella</taxon>
    </lineage>
</organism>
<evidence type="ECO:0000313" key="63">
    <source>
        <dbReference type="EMBL" id="EDG1032616.1"/>
    </source>
</evidence>
<dbReference type="EMBL" id="AAHULV010000019">
    <property type="protein sequence ID" value="ECA4916059.1"/>
    <property type="molecule type" value="Genomic_DNA"/>
</dbReference>
<evidence type="ECO:0000313" key="25">
    <source>
        <dbReference type="EMBL" id="ECA4917881.1"/>
    </source>
</evidence>
<dbReference type="EMBL" id="AAMIOR010000020">
    <property type="protein sequence ID" value="EDH7233588.1"/>
    <property type="molecule type" value="Genomic_DNA"/>
</dbReference>
<evidence type="ECO:0000313" key="31">
    <source>
        <dbReference type="EMBL" id="ECS2989974.1"/>
    </source>
</evidence>
<dbReference type="EMBL" id="AAKOFV010000073">
    <property type="protein sequence ID" value="ECT8993747.1"/>
    <property type="molecule type" value="Genomic_DNA"/>
</dbReference>
<dbReference type="EMBL" id="AAKSVH010000023">
    <property type="protein sequence ID" value="ECV0622199.1"/>
    <property type="molecule type" value="Genomic_DNA"/>
</dbReference>
<evidence type="ECO:0000313" key="15">
    <source>
        <dbReference type="EMBL" id="EBW8725857.1"/>
    </source>
</evidence>
<dbReference type="EMBL" id="AAMARF010000059">
    <property type="protein sequence ID" value="EDF3875320.1"/>
    <property type="molecule type" value="Genomic_DNA"/>
</dbReference>
<dbReference type="EMBL" id="AAHYAO010000013">
    <property type="protein sequence ID" value="ECB5815087.1"/>
    <property type="molecule type" value="Genomic_DNA"/>
</dbReference>
<dbReference type="EMBL" id="AAKTJV010000029">
    <property type="protein sequence ID" value="ECV4830936.1"/>
    <property type="molecule type" value="Genomic_DNA"/>
</dbReference>
<dbReference type="EMBL" id="AAKLFR010000070">
    <property type="protein sequence ID" value="ECS9494001.1"/>
    <property type="molecule type" value="Genomic_DNA"/>
</dbReference>
<dbReference type="EMBL" id="AAHSYX010000113">
    <property type="protein sequence ID" value="ECA0091057.1"/>
    <property type="molecule type" value="Genomic_DNA"/>
</dbReference>
<dbReference type="EMBL" id="AAMFMM010000021">
    <property type="protein sequence ID" value="EDG8351609.1"/>
    <property type="molecule type" value="Genomic_DNA"/>
</dbReference>
<evidence type="ECO:0000313" key="68">
    <source>
        <dbReference type="EMBL" id="EDG8351700.1"/>
    </source>
</evidence>
<dbReference type="EMBL" id="AAKPQU010000014">
    <property type="protein sequence ID" value="ECU3469053.1"/>
    <property type="molecule type" value="Genomic_DNA"/>
</dbReference>
<dbReference type="EMBL" id="AALNXO010000187">
    <property type="protein sequence ID" value="EDB5656484.1"/>
    <property type="molecule type" value="Genomic_DNA"/>
</dbReference>
<evidence type="ECO:0000313" key="76">
    <source>
        <dbReference type="EMBL" id="EDI3729278.1"/>
    </source>
</evidence>
<evidence type="ECO:0000313" key="4">
    <source>
        <dbReference type="EMBL" id="EBM8421783.1"/>
    </source>
</evidence>
<evidence type="ECO:0000313" key="28">
    <source>
        <dbReference type="EMBL" id="ECB5814990.1"/>
    </source>
</evidence>
<dbReference type="EMBL" id="AAGHSH010000011">
    <property type="protein sequence ID" value="EBO1894977.1"/>
    <property type="molecule type" value="Genomic_DNA"/>
</dbReference>
<evidence type="ECO:0000313" key="64">
    <source>
        <dbReference type="EMBL" id="EDG6698681.1"/>
    </source>
</evidence>
<evidence type="ECO:0000313" key="81">
    <source>
        <dbReference type="Proteomes" id="UP000365067"/>
    </source>
</evidence>
<evidence type="ECO:0000313" key="43">
    <source>
        <dbReference type="EMBL" id="ECU3469053.1"/>
    </source>
</evidence>
<dbReference type="EMBL" id="AAMCZO010000075">
    <property type="protein sequence ID" value="EDG1032616.1"/>
    <property type="molecule type" value="Genomic_DNA"/>
</dbReference>
<evidence type="ECO:0000313" key="52">
    <source>
        <dbReference type="EMBL" id="ECV4830936.1"/>
    </source>
</evidence>
<dbReference type="EMBL" id="AAKOFV010000028">
    <property type="protein sequence ID" value="ECT8992655.1"/>
    <property type="molecule type" value="Genomic_DNA"/>
</dbReference>
<evidence type="ECO:0000313" key="35">
    <source>
        <dbReference type="EMBL" id="ECS9493967.1"/>
    </source>
</evidence>
<name>A0A3V9S7N2_SALET</name>
<dbReference type="GO" id="GO:0015074">
    <property type="term" value="P:DNA integration"/>
    <property type="evidence" value="ECO:0007669"/>
    <property type="project" value="InterPro"/>
</dbReference>
<evidence type="ECO:0000313" key="36">
    <source>
        <dbReference type="EMBL" id="ECS9494001.1"/>
    </source>
</evidence>
<evidence type="ECO:0000313" key="50">
    <source>
        <dbReference type="EMBL" id="ECV3408851.1"/>
    </source>
</evidence>
<evidence type="ECO:0000313" key="79">
    <source>
        <dbReference type="EMBL" id="EDI6915060.1"/>
    </source>
</evidence>
<evidence type="ECO:0000313" key="80">
    <source>
        <dbReference type="EMBL" id="EDI6916105.1"/>
    </source>
</evidence>
<dbReference type="EMBL" id="AAKJDK010000025">
    <property type="protein sequence ID" value="ECS2989974.1"/>
    <property type="molecule type" value="Genomic_DNA"/>
</dbReference>
<evidence type="ECO:0000313" key="49">
    <source>
        <dbReference type="EMBL" id="ECV0622199.1"/>
    </source>
</evidence>
<dbReference type="EMBL" id="AAHPMI010000073">
    <property type="protein sequence ID" value="EBY9110282.1"/>
    <property type="molecule type" value="Genomic_DNA"/>
</dbReference>
<evidence type="ECO:0000313" key="59">
    <source>
        <dbReference type="EMBL" id="EDB8291233.1"/>
    </source>
</evidence>
<gene>
    <name evidence="31" type="ORF">A3Y30_17860</name>
    <name evidence="32" type="ORF">A9T32_10445</name>
    <name evidence="33" type="ORF">A9T32_10935</name>
    <name evidence="56" type="ORF">A9W30_06175</name>
    <name evidence="57" type="ORF">A9W30_23870</name>
    <name evidence="30" type="ORF">APO12_24390</name>
    <name evidence="55" type="ORF">AYO62_01850</name>
    <name evidence="60" type="ORF">B0D29_16105</name>
    <name evidence="61" type="ORF">B0D29_24815</name>
    <name evidence="62" type="ORF">B6C64_18220</name>
    <name evidence="63" type="ORF">B6C64_24325</name>
    <name evidence="64" type="ORF">B8184_15395</name>
    <name evidence="65" type="ORF">B9R05_18575</name>
    <name evidence="66" type="ORF">B9R05_23415</name>
    <name evidence="58" type="ORF">BCO88_20780</name>
    <name evidence="59" type="ORF">BCO88_23955</name>
    <name evidence="14" type="ORF">BGH80_18605</name>
    <name evidence="15" type="ORF">BGH80_19115</name>
    <name evidence="41" type="ORF">C6752_17115</name>
    <name evidence="67" type="ORF">CAH52_18250</name>
    <name evidence="68" type="ORF">CAH52_18735</name>
    <name evidence="69" type="ORF">CAH86_16535</name>
    <name evidence="70" type="ORF">CAH86_24355</name>
    <name evidence="71" type="ORF">CBZ91_17505</name>
    <name evidence="72" type="ORF">CBZ91_17990</name>
    <name evidence="73" type="ORF">CCH07_14035</name>
    <name evidence="74" type="ORF">CCH07_20565</name>
    <name evidence="75" type="ORF">CDJ86_21720</name>
    <name evidence="76" type="ORF">CEB89_12825</name>
    <name evidence="77" type="ORF">CEB89_24520</name>
    <name evidence="39" type="ORF">CEB92_19490</name>
    <name evidence="40" type="ORF">CEB92_25415</name>
    <name evidence="78" type="ORF">CED36_08920</name>
    <name evidence="79" type="ORF">CFL54_18195</name>
    <name evidence="80" type="ORF">CFL54_23820</name>
    <name evidence="45" type="ORF">CIR65_18665</name>
    <name evidence="46" type="ORF">CIR65_19175</name>
    <name evidence="49" type="ORF">D1343_13800</name>
    <name evidence="53" type="ORF">D3156_18045</name>
    <name evidence="47" type="ORF">D3I79_12805</name>
    <name evidence="48" type="ORF">D3I79_21155</name>
    <name evidence="16" type="ORF">D6273_17425</name>
    <name evidence="17" type="ORF">D6273_24560</name>
    <name evidence="5" type="ORF">D6J12_20295</name>
    <name evidence="6" type="ORF">D6J12_24475</name>
    <name evidence="18" type="ORF">D6Y68_24560</name>
    <name evidence="19" type="ORF">D9A38_10905</name>
    <name evidence="20" type="ORF">D9A38_24900</name>
    <name evidence="21" type="ORF">D9U58_19035</name>
    <name evidence="54" type="ORF">DKO31_10890</name>
    <name evidence="34" type="ORF">DM626_19045</name>
    <name evidence="35" type="ORF">DM626_24955</name>
    <name evidence="36" type="ORF">DM626_25165</name>
    <name evidence="51" type="ORF">DN913_15865</name>
    <name evidence="52" type="ORF">DN953_18415</name>
    <name evidence="50" type="ORF">DOQ15_17615</name>
    <name evidence="42" type="ORF">DT111_22360</name>
    <name evidence="37" type="ORF">DTE28_22710</name>
    <name evidence="38" type="ORF">DXS28_12865</name>
    <name evidence="43" type="ORF">DYO51_10440</name>
    <name evidence="44" type="ORF">DYO51_24365</name>
    <name evidence="2" type="ORF">E2K49_14480</name>
    <name evidence="3" type="ORF">E2K49_23905</name>
    <name evidence="8" type="ORF">E2K50_08460</name>
    <name evidence="9" type="ORF">E3B48_17045</name>
    <name evidence="4" type="ORF">E4J19_15100</name>
    <name evidence="7" type="ORF">EIC51_16185</name>
    <name evidence="22" type="ORF">EID80_14490</name>
    <name evidence="23" type="ORF">EID80_24945</name>
    <name evidence="24" type="ORF">ELM42_14685</name>
    <name evidence="25" type="ORF">ELM42_24440</name>
    <name evidence="26" type="ORF">EQ864_22430</name>
    <name evidence="27" type="ORF">EWR76_24615</name>
    <name evidence="28" type="ORF">EZK82_08360</name>
    <name evidence="29" type="ORF">EZK82_08855</name>
    <name evidence="10" type="ORF">FA719_15565</name>
    <name evidence="11" type="ORF">FA719_21350</name>
    <name evidence="12" type="ORF">FBD64_20755</name>
    <name evidence="13" type="ORF">FBD64_24340</name>
</gene>
<dbReference type="EMBL" id="AAHPLT010000090">
    <property type="protein sequence ID" value="EBY9237569.1"/>
    <property type="molecule type" value="Genomic_DNA"/>
</dbReference>
<evidence type="ECO:0000313" key="27">
    <source>
        <dbReference type="EMBL" id="ECB3641396.1"/>
    </source>
</evidence>
<dbReference type="EMBL" id="AAKLTE010000062">
    <property type="protein sequence ID" value="ECT1151904.1"/>
    <property type="molecule type" value="Genomic_DNA"/>
</dbReference>
<dbReference type="AlphaFoldDB" id="A0A3V9S7N2"/>
<evidence type="ECO:0000313" key="42">
    <source>
        <dbReference type="EMBL" id="ECU2528385.1"/>
    </source>
</evidence>
<dbReference type="EMBL" id="AAGHMS010000066">
    <property type="protein sequence ID" value="EBO1205288.1"/>
    <property type="molecule type" value="Genomic_DNA"/>
</dbReference>
<dbReference type="EMBL" id="AAKRVG010000024">
    <property type="protein sequence ID" value="ECV5589282.1"/>
    <property type="molecule type" value="Genomic_DNA"/>
</dbReference>
<reference evidence="71" key="2">
    <citation type="submission" date="2018-07" db="EMBL/GenBank/DDBJ databases">
        <authorList>
            <consortium name="PulseNet: The National Subtyping Network for Foodborne Disease Surveillance"/>
            <person name="Tarr C.L."/>
            <person name="Trees E."/>
            <person name="Katz L.S."/>
            <person name="Carleton-Romer H.A."/>
            <person name="Stroika S."/>
            <person name="Kucerova Z."/>
            <person name="Roache K.F."/>
            <person name="Sabol A.L."/>
            <person name="Besser J."/>
            <person name="Gerner-Smidt P."/>
        </authorList>
    </citation>
    <scope>NUCLEOTIDE SEQUENCE</scope>
    <source>
        <strain evidence="71">PNUSAS013139</strain>
    </source>
</reference>
<dbReference type="EMBL" id="AAKSBM010000074">
    <property type="protein sequence ID" value="ECV3408851.1"/>
    <property type="molecule type" value="Genomic_DNA"/>
</dbReference>
<evidence type="ECO:0000313" key="2">
    <source>
        <dbReference type="EMBL" id="EBM8191486.1"/>
    </source>
</evidence>
<evidence type="ECO:0000313" key="56">
    <source>
        <dbReference type="EMBL" id="EDB5653128.1"/>
    </source>
</evidence>
<dbReference type="EMBL" id="AAKRLS010000017">
    <property type="protein sequence ID" value="ECU9199451.1"/>
    <property type="molecule type" value="Genomic_DNA"/>
</dbReference>
<dbReference type="EMBL" id="AALOUC010000105">
    <property type="protein sequence ID" value="EDB8291233.1"/>
    <property type="molecule type" value="Genomic_DNA"/>
</dbReference>
<dbReference type="Proteomes" id="UP000365067">
    <property type="component" value="Unassembled WGS sequence"/>
</dbReference>
<evidence type="ECO:0000313" key="29">
    <source>
        <dbReference type="EMBL" id="ECB5815087.1"/>
    </source>
</evidence>
<evidence type="ECO:0000313" key="6">
    <source>
        <dbReference type="EMBL" id="EBO1206040.1"/>
    </source>
</evidence>
<dbReference type="EMBL" id="AAKTLY010000028">
    <property type="protein sequence ID" value="ECV5197640.1"/>
    <property type="molecule type" value="Genomic_DNA"/>
</dbReference>
<evidence type="ECO:0000313" key="37">
    <source>
        <dbReference type="EMBL" id="ECT1151904.1"/>
    </source>
</evidence>
<proteinExistence type="predicted"/>
<dbReference type="EMBL" id="AAKOQU010000017">
    <property type="protein sequence ID" value="ECU0320178.1"/>
    <property type="molecule type" value="Genomic_DNA"/>
</dbReference>
<evidence type="ECO:0000313" key="47">
    <source>
        <dbReference type="EMBL" id="ECV0372385.1"/>
    </source>
</evidence>
<evidence type="ECO:0000313" key="69">
    <source>
        <dbReference type="EMBL" id="EDG8424618.1"/>
    </source>
</evidence>
<evidence type="ECO:0000313" key="45">
    <source>
        <dbReference type="EMBL" id="ECU9199358.1"/>
    </source>
</evidence>
<dbReference type="EMBL" id="AAGDVA010000060">
    <property type="protein sequence ID" value="EBM8193278.1"/>
    <property type="molecule type" value="Genomic_DNA"/>
</dbReference>
<dbReference type="EMBL" id="AAHVRN010000058">
    <property type="protein sequence ID" value="ECA8557874.1"/>
    <property type="molecule type" value="Genomic_DNA"/>
</dbReference>
<dbReference type="EMBL" id="AAGHXH010000017">
    <property type="protein sequence ID" value="EBO2494246.1"/>
    <property type="molecule type" value="Genomic_DNA"/>
</dbReference>
<protein>
    <submittedName>
        <fullName evidence="2 45">Transposase</fullName>
    </submittedName>
</protein>
<evidence type="ECO:0000313" key="33">
    <source>
        <dbReference type="EMBL" id="ECS4924321.1"/>
    </source>
</evidence>
<evidence type="ECO:0000313" key="75">
    <source>
        <dbReference type="EMBL" id="EDI2827800.1"/>
    </source>
</evidence>
<dbReference type="InterPro" id="IPR001584">
    <property type="entry name" value="Integrase_cat-core"/>
</dbReference>
<evidence type="ECO:0000313" key="62">
    <source>
        <dbReference type="EMBL" id="EDG1031484.1"/>
    </source>
</evidence>
<evidence type="ECO:0000313" key="77">
    <source>
        <dbReference type="EMBL" id="EDI3731478.1"/>
    </source>
</evidence>
<evidence type="ECO:0000313" key="44">
    <source>
        <dbReference type="EMBL" id="ECU3471675.1"/>
    </source>
</evidence>
<evidence type="ECO:0000313" key="41">
    <source>
        <dbReference type="EMBL" id="ECU0320178.1"/>
    </source>
</evidence>
<evidence type="ECO:0000313" key="78">
    <source>
        <dbReference type="EMBL" id="EDI4075536.1"/>
    </source>
</evidence>
<evidence type="ECO:0000313" key="9">
    <source>
        <dbReference type="EMBL" id="EBO2050803.1"/>
    </source>
</evidence>
<evidence type="ECO:0000313" key="30">
    <source>
        <dbReference type="EMBL" id="ECS2132600.1"/>
    </source>
</evidence>
<evidence type="ECO:0000313" key="70">
    <source>
        <dbReference type="EMBL" id="EDG8426080.1"/>
    </source>
</evidence>
<evidence type="ECO:0000313" key="55">
    <source>
        <dbReference type="EMBL" id="EDA6265745.1"/>
    </source>
</evidence>
<dbReference type="EMBL" id="AAKSWN010000060">
    <property type="protein sequence ID" value="ECV0373988.1"/>
    <property type="molecule type" value="Genomic_DNA"/>
</dbReference>
<dbReference type="EMBL" id="AALKSI010000002">
    <property type="protein sequence ID" value="EDA6265745.1"/>
    <property type="molecule type" value="Genomic_DNA"/>
</dbReference>
<dbReference type="EMBL" id="AAKLFR010000025">
    <property type="protein sequence ID" value="ECS9492862.1"/>
    <property type="molecule type" value="Genomic_DNA"/>
</dbReference>
<dbReference type="InterPro" id="IPR012337">
    <property type="entry name" value="RNaseH-like_sf"/>
</dbReference>
<dbReference type="SUPFAM" id="SSF53098">
    <property type="entry name" value="Ribonuclease H-like"/>
    <property type="match status" value="1"/>
</dbReference>
<dbReference type="EMBL" id="AAKJTW010000013">
    <property type="protein sequence ID" value="ECS4924230.1"/>
    <property type="molecule type" value="Genomic_DNA"/>
</dbReference>
<evidence type="ECO:0000313" key="39">
    <source>
        <dbReference type="EMBL" id="ECT8992655.1"/>
    </source>
</evidence>
<dbReference type="EMBL" id="AAHQMV010000007">
    <property type="protein sequence ID" value="EBZ2432089.1"/>
    <property type="molecule type" value="Genomic_DNA"/>
</dbReference>
<dbReference type="EMBL" id="AAGHXH010000032">
    <property type="protein sequence ID" value="EBO2495353.1"/>
    <property type="molecule type" value="Genomic_DNA"/>
</dbReference>
<dbReference type="EMBL" id="AAMFMM010000022">
    <property type="protein sequence ID" value="EDG8351700.1"/>
    <property type="molecule type" value="Genomic_DNA"/>
</dbReference>
<evidence type="ECO:0000313" key="19">
    <source>
        <dbReference type="EMBL" id="EBZ2432089.1"/>
    </source>
</evidence>
<dbReference type="EMBL" id="AAMLTI010000062">
    <property type="protein sequence ID" value="EDI6916105.1"/>
    <property type="molecule type" value="Genomic_DNA"/>
</dbReference>
<dbReference type="Pfam" id="PF13683">
    <property type="entry name" value="rve_3"/>
    <property type="match status" value="1"/>
</dbReference>
<evidence type="ECO:0000313" key="8">
    <source>
        <dbReference type="EMBL" id="EBO1894977.1"/>
    </source>
</evidence>
<evidence type="ECO:0000313" key="51">
    <source>
        <dbReference type="EMBL" id="ECV3652139.1"/>
    </source>
</evidence>
<evidence type="ECO:0000313" key="54">
    <source>
        <dbReference type="EMBL" id="ECV5589282.1"/>
    </source>
</evidence>
<dbReference type="EMBL" id="AAHJMM010000017">
    <property type="protein sequence ID" value="EBW8725763.1"/>
    <property type="molecule type" value="Genomic_DNA"/>
</dbReference>
<dbReference type="EMBL" id="AAKRLS010000016">
    <property type="protein sequence ID" value="ECU9199358.1"/>
    <property type="molecule type" value="Genomic_DNA"/>
</dbReference>
<dbReference type="EMBL" id="AAMCZO010000030">
    <property type="protein sequence ID" value="EDG1031484.1"/>
    <property type="molecule type" value="Genomic_DNA"/>
</dbReference>
<dbReference type="EMBL" id="AAKPJA010000057">
    <property type="protein sequence ID" value="ECU2528385.1"/>
    <property type="molecule type" value="Genomic_DNA"/>
</dbReference>
<dbReference type="EMBL" id="AAMKKX010000024">
    <property type="protein sequence ID" value="EDI2827800.1"/>
    <property type="molecule type" value="Genomic_DNA"/>
</dbReference>
<evidence type="ECO:0000313" key="5">
    <source>
        <dbReference type="EMBL" id="EBO1205288.1"/>
    </source>
</evidence>
<dbReference type="EMBL" id="AAHQMV010000047">
    <property type="protein sequence ID" value="EBZ2434735.1"/>
    <property type="molecule type" value="Genomic_DNA"/>
</dbReference>
<dbReference type="EMBL" id="AAGHMS010000147">
    <property type="protein sequence ID" value="EBO1206040.1"/>
    <property type="molecule type" value="Genomic_DNA"/>
</dbReference>
<dbReference type="Proteomes" id="UP000839705">
    <property type="component" value="Unassembled WGS sequence"/>
</dbReference>
<dbReference type="EMBL" id="AAKSAY010000018">
    <property type="protein sequence ID" value="ECV3652139.1"/>
    <property type="molecule type" value="Genomic_DNA"/>
</dbReference>
<evidence type="ECO:0000313" key="73">
    <source>
        <dbReference type="EMBL" id="EDH7970554.1"/>
    </source>
</evidence>
<dbReference type="EMBL" id="AAMFMX010000060">
    <property type="protein sequence ID" value="EDG8426080.1"/>
    <property type="molecule type" value="Genomic_DNA"/>
</dbReference>
<reference evidence="45 81" key="3">
    <citation type="submission" date="2018-07" db="EMBL/GenBank/DDBJ databases">
        <authorList>
            <consortium name="GenomeTrakr network: Whole genome sequencing for foodborne pathogen traceback"/>
        </authorList>
    </citation>
    <scope>NUCLEOTIDE SEQUENCE</scope>
    <source>
        <strain evidence="7">FSIS11807908</strain>
        <strain evidence="54">FSIS11809920</strain>
        <strain evidence="37">FSIS11811492</strain>
        <strain evidence="38">FSIS11812281</strain>
        <strain evidence="16">FSIS11813729</strain>
        <strain evidence="53">FSIS11813790</strain>
        <strain evidence="5">FSIS11814114</strain>
        <strain evidence="22">FSIS11816006</strain>
        <strain evidence="2">FSIS11918347</strain>
        <strain evidence="8">FSIS11918574</strain>
        <strain evidence="9">FSIS11918976</strain>
        <strain evidence="64">FSIS1700275</strain>
        <strain evidence="65">FSIS1700278</strain>
        <strain evidence="69">FSIS1700345</strain>
        <strain evidence="67">FSIS1700407</strain>
        <strain evidence="73">FSIS1701206</strain>
        <strain evidence="75">FSIS1701380</strain>
        <strain evidence="78">FSIS1701544</strain>
        <strain evidence="39">FSIS1701847</strain>
        <strain evidence="76">FSIS1702151</strain>
        <strain evidence="79">FSIS1702286</strain>
        <strain evidence="45">FSIS1703277</strain>
        <strain evidence="60">FSIS1709877</strain>
        <strain evidence="52">FSIS21821682</strain>
        <strain evidence="34">FSIS21821754</strain>
        <strain evidence="50">FSIS21821883</strain>
        <strain evidence="27">FSIS21923418</strain>
        <strain evidence="28">FSIS21923565</strain>
        <strain evidence="10">FSIS21924037</strain>
        <strain evidence="12">FSIS21924118</strain>
        <strain evidence="51">FSIS31800522</strain>
        <strain evidence="42">FSIS31800719</strain>
        <strain evidence="49">FSIS31800927</strain>
        <strain evidence="19">FSIS31801101</strain>
        <strain evidence="21">FSIS31801138</strain>
        <strain evidence="26">FSIS31901439</strain>
        <strain evidence="4">FSIS31901700</strain>
        <strain evidence="14 81">IA-2010122881</strain>
    </source>
</reference>
<dbReference type="EMBL" id="AAGDVA010000015">
    <property type="protein sequence ID" value="EBM8191486.1"/>
    <property type="molecule type" value="Genomic_DNA"/>
</dbReference>
<dbReference type="EMBL" id="AAGHXO010000068">
    <property type="protein sequence ID" value="EBO2527631.1"/>
    <property type="molecule type" value="Genomic_DNA"/>
</dbReference>
<evidence type="ECO:0000313" key="65">
    <source>
        <dbReference type="EMBL" id="EDG7391530.1"/>
    </source>
</evidence>
<evidence type="ECO:0000313" key="61">
    <source>
        <dbReference type="EMBL" id="EDF3875320.1"/>
    </source>
</evidence>
<evidence type="ECO:0000313" key="21">
    <source>
        <dbReference type="EMBL" id="EBZ3305777.1"/>
    </source>
</evidence>
<evidence type="ECO:0000313" key="38">
    <source>
        <dbReference type="EMBL" id="ECT1898735.1"/>
    </source>
</evidence>
<evidence type="ECO:0000313" key="23">
    <source>
        <dbReference type="EMBL" id="ECA0091057.1"/>
    </source>
</evidence>
<evidence type="ECO:0000313" key="10">
    <source>
        <dbReference type="EMBL" id="EBO2494246.1"/>
    </source>
</evidence>
<dbReference type="EMBL" id="AAMIVI010000034">
    <property type="protein sequence ID" value="EDH7971808.1"/>
    <property type="molecule type" value="Genomic_DNA"/>
</dbReference>
<dbReference type="EMBL" id="AAHPMI010000204">
    <property type="protein sequence ID" value="EBY9111579.1"/>
    <property type="molecule type" value="Genomic_DNA"/>
</dbReference>
<dbReference type="EMBL" id="AAMFMX010000017">
    <property type="protein sequence ID" value="EDG8424618.1"/>
    <property type="molecule type" value="Genomic_DNA"/>
</dbReference>
<evidence type="ECO:0000313" key="60">
    <source>
        <dbReference type="EMBL" id="EDF3873674.1"/>
    </source>
</evidence>
<evidence type="ECO:0000313" key="20">
    <source>
        <dbReference type="EMBL" id="EBZ2434735.1"/>
    </source>
</evidence>
<dbReference type="EMBL" id="AAHJMM010000018">
    <property type="protein sequence ID" value="EBW8725857.1"/>
    <property type="molecule type" value="Genomic_DNA"/>
</dbReference>